<dbReference type="Proteomes" id="UP000615446">
    <property type="component" value="Unassembled WGS sequence"/>
</dbReference>
<accession>A0A8H3KXR3</accession>
<feature type="chain" id="PRO_5034034085" evidence="1">
    <location>
        <begin position="27"/>
        <end position="132"/>
    </location>
</feature>
<feature type="signal peptide" evidence="1">
    <location>
        <begin position="1"/>
        <end position="26"/>
    </location>
</feature>
<dbReference type="EMBL" id="BLAL01000013">
    <property type="protein sequence ID" value="GES74971.1"/>
    <property type="molecule type" value="Genomic_DNA"/>
</dbReference>
<comment type="caution">
    <text evidence="2">The sequence shown here is derived from an EMBL/GenBank/DDBJ whole genome shotgun (WGS) entry which is preliminary data.</text>
</comment>
<gene>
    <name evidence="2" type="ORF">RCL2_000242700</name>
</gene>
<evidence type="ECO:0000313" key="2">
    <source>
        <dbReference type="EMBL" id="GES74971.1"/>
    </source>
</evidence>
<dbReference type="AlphaFoldDB" id="A0A8H3KXR3"/>
<proteinExistence type="predicted"/>
<organism evidence="2 3">
    <name type="scientific">Rhizophagus clarus</name>
    <dbReference type="NCBI Taxonomy" id="94130"/>
    <lineage>
        <taxon>Eukaryota</taxon>
        <taxon>Fungi</taxon>
        <taxon>Fungi incertae sedis</taxon>
        <taxon>Mucoromycota</taxon>
        <taxon>Glomeromycotina</taxon>
        <taxon>Glomeromycetes</taxon>
        <taxon>Glomerales</taxon>
        <taxon>Glomeraceae</taxon>
        <taxon>Rhizophagus</taxon>
    </lineage>
</organism>
<evidence type="ECO:0000313" key="3">
    <source>
        <dbReference type="Proteomes" id="UP000615446"/>
    </source>
</evidence>
<name>A0A8H3KXR3_9GLOM</name>
<evidence type="ECO:0000256" key="1">
    <source>
        <dbReference type="SAM" id="SignalP"/>
    </source>
</evidence>
<reference evidence="2" key="1">
    <citation type="submission" date="2019-10" db="EMBL/GenBank/DDBJ databases">
        <title>Conservation and host-specific expression of non-tandemly repeated heterogenous ribosome RNA gene in arbuscular mycorrhizal fungi.</title>
        <authorList>
            <person name="Maeda T."/>
            <person name="Kobayashi Y."/>
            <person name="Nakagawa T."/>
            <person name="Ezawa T."/>
            <person name="Yamaguchi K."/>
            <person name="Bino T."/>
            <person name="Nishimoto Y."/>
            <person name="Shigenobu S."/>
            <person name="Kawaguchi M."/>
        </authorList>
    </citation>
    <scope>NUCLEOTIDE SEQUENCE</scope>
    <source>
        <strain evidence="2">HR1</strain>
    </source>
</reference>
<protein>
    <submittedName>
        <fullName evidence="2">Uncharacterized protein</fullName>
    </submittedName>
</protein>
<keyword evidence="1" id="KW-0732">Signal</keyword>
<sequence length="132" mass="14847">MNQKYFIISFALFVFFFLTNVEKSLRCHPTGNNNHNNDGGHYPEVTGASFKSGVLTLTVKTWEGCSATQALGPDEQNPYTSYWTFDASQTPSNTWFDVWVSVYTDCNEAFFGGGGVSCRSYDLHYRGWQGPI</sequence>